<evidence type="ECO:0000256" key="6">
    <source>
        <dbReference type="SAM" id="Phobius"/>
    </source>
</evidence>
<keyword evidence="5 6" id="KW-0472">Membrane</keyword>
<reference evidence="7 8" key="1">
    <citation type="journal article" date="2019" name="ISME J.">
        <title>Isolation and characterization of a thermophilic sulfur- and iron-reducing thaumarchaeote from a terrestrial acidic hot spring.</title>
        <authorList>
            <person name="Kato S."/>
            <person name="Itoh T."/>
            <person name="Yuki M."/>
            <person name="Nagamori M."/>
            <person name="Ohnishi M."/>
            <person name="Uematsu K."/>
            <person name="Suzuki K."/>
            <person name="Takashina T."/>
            <person name="Ohkuma M."/>
        </authorList>
    </citation>
    <scope>NUCLEOTIDE SEQUENCE [LARGE SCALE GENOMIC DNA]</scope>
    <source>
        <strain evidence="7 8">NAS-02</strain>
    </source>
</reference>
<keyword evidence="3 6" id="KW-0812">Transmembrane</keyword>
<evidence type="ECO:0000256" key="2">
    <source>
        <dbReference type="ARBA" id="ARBA00009012"/>
    </source>
</evidence>
<dbReference type="GO" id="GO:0016020">
    <property type="term" value="C:membrane"/>
    <property type="evidence" value="ECO:0007669"/>
    <property type="project" value="UniProtKB-SubCell"/>
</dbReference>
<name>A0A4P2VEX4_9ARCH</name>
<evidence type="ECO:0000313" key="8">
    <source>
        <dbReference type="Proteomes" id="UP000509448"/>
    </source>
</evidence>
<keyword evidence="4 6" id="KW-1133">Transmembrane helix</keyword>
<organism evidence="7 8">
    <name type="scientific">Conexivisphaera calida</name>
    <dbReference type="NCBI Taxonomy" id="1874277"/>
    <lineage>
        <taxon>Archaea</taxon>
        <taxon>Nitrososphaerota</taxon>
        <taxon>Conexivisphaeria</taxon>
        <taxon>Conexivisphaerales</taxon>
        <taxon>Conexivisphaeraceae</taxon>
        <taxon>Conexivisphaera</taxon>
    </lineage>
</organism>
<evidence type="ECO:0000256" key="3">
    <source>
        <dbReference type="ARBA" id="ARBA00022692"/>
    </source>
</evidence>
<accession>A0A4P2VEX4</accession>
<feature type="transmembrane region" description="Helical" evidence="6">
    <location>
        <begin position="233"/>
        <end position="251"/>
    </location>
</feature>
<dbReference type="EMBL" id="AP018732">
    <property type="protein sequence ID" value="BBE42954.1"/>
    <property type="molecule type" value="Genomic_DNA"/>
</dbReference>
<evidence type="ECO:0000256" key="1">
    <source>
        <dbReference type="ARBA" id="ARBA00004141"/>
    </source>
</evidence>
<evidence type="ECO:0000256" key="5">
    <source>
        <dbReference type="ARBA" id="ARBA00023136"/>
    </source>
</evidence>
<dbReference type="KEGG" id="ccai:NAS2_1577"/>
<dbReference type="PANTHER" id="PTHR13353:SF5">
    <property type="entry name" value="TRANSMEMBRANE PROTEIN 19"/>
    <property type="match status" value="1"/>
</dbReference>
<protein>
    <submittedName>
        <fullName evidence="7">COG1836</fullName>
    </submittedName>
</protein>
<evidence type="ECO:0000313" key="7">
    <source>
        <dbReference type="EMBL" id="BBE42954.1"/>
    </source>
</evidence>
<dbReference type="PANTHER" id="PTHR13353">
    <property type="entry name" value="TRANSMEMBRANE PROTEIN 19"/>
    <property type="match status" value="1"/>
</dbReference>
<evidence type="ECO:0000256" key="4">
    <source>
        <dbReference type="ARBA" id="ARBA00022989"/>
    </source>
</evidence>
<dbReference type="InterPro" id="IPR002794">
    <property type="entry name" value="DUF92_TMEM19"/>
</dbReference>
<dbReference type="Proteomes" id="UP000509448">
    <property type="component" value="Chromosome"/>
</dbReference>
<comment type="similarity">
    <text evidence="2">Belongs to the TMEM19 family.</text>
</comment>
<feature type="transmembrane region" description="Helical" evidence="6">
    <location>
        <begin position="24"/>
        <end position="57"/>
    </location>
</feature>
<dbReference type="Pfam" id="PF01940">
    <property type="entry name" value="DUF92"/>
    <property type="match status" value="1"/>
</dbReference>
<proteinExistence type="inferred from homology"/>
<gene>
    <name evidence="7" type="ORF">NAS2_1577</name>
</gene>
<sequence length="252" mass="25004">MGLALIAALAVVSATKRYLSAGGVAAAAVIGVGVLVAGGLGWLIVLMAFTVLGSALTRTGADLKGIISGLKADRGAKNVLANGLPPMIIAVASSLIAGLPWSVAFTAAVAAATSDTVSTEIGMLSRSPPRRITRPWRTVPPGISGGVSAIGTLAGLLAAGAISLLAAALGLMTEPSQVVLAALVGFVGNLVDSMLGDLAEVKYKCGAGALVEDPSTCDQLVERIGHPVINNHTVNAIAISIAGVLALLLSMI</sequence>
<feature type="transmembrane region" description="Helical" evidence="6">
    <location>
        <begin position="145"/>
        <end position="172"/>
    </location>
</feature>
<keyword evidence="8" id="KW-1185">Reference proteome</keyword>
<feature type="transmembrane region" description="Helical" evidence="6">
    <location>
        <begin position="178"/>
        <end position="195"/>
    </location>
</feature>
<comment type="subcellular location">
    <subcellularLocation>
        <location evidence="1">Membrane</location>
        <topology evidence="1">Multi-pass membrane protein</topology>
    </subcellularLocation>
</comment>
<feature type="transmembrane region" description="Helical" evidence="6">
    <location>
        <begin position="78"/>
        <end position="97"/>
    </location>
</feature>
<dbReference type="AlphaFoldDB" id="A0A4P2VEX4"/>